<keyword evidence="1" id="KW-0732">Signal</keyword>
<dbReference type="AlphaFoldDB" id="A0A553UJE1"/>
<dbReference type="OrthoDB" id="9854120at2"/>
<evidence type="ECO:0000313" key="3">
    <source>
        <dbReference type="Proteomes" id="UP000316092"/>
    </source>
</evidence>
<keyword evidence="3" id="KW-1185">Reference proteome</keyword>
<comment type="caution">
    <text evidence="2">The sequence shown here is derived from an EMBL/GenBank/DDBJ whole genome shotgun (WGS) entry which is preliminary data.</text>
</comment>
<reference evidence="2 3" key="1">
    <citation type="submission" date="2019-07" db="EMBL/GenBank/DDBJ databases">
        <title>Deinococcus detaillus sp. nov., isolated from humus soil in Antarctica.</title>
        <authorList>
            <person name="Zhang K."/>
        </authorList>
    </citation>
    <scope>NUCLEOTIDE SEQUENCE [LARGE SCALE GENOMIC DNA]</scope>
    <source>
        <strain evidence="2 3">H1</strain>
    </source>
</reference>
<evidence type="ECO:0000313" key="2">
    <source>
        <dbReference type="EMBL" id="TSA80316.1"/>
    </source>
</evidence>
<sequence>MKKLTLLTFPLAALALAACGQKTTTPPGGQNPPANKLYSKYGNVMYMNNGNGAGSVGVIGSFHNINPTALPKALDPSLLDTCQLGNGEAYVSSLLFTTSGTALDAGAALTFKKNGVTFASLPRTEEKTQAIGPEYLYSAQPLVLNGLSNLTLSIPGAAGGFPAFTDVPFFVPKSAFKITAPVDLKAVTATTQFTWTGATNDPAAVVVFLVGQKEISFFCTARDDGSFSIPSDFQDVLKAQNFTKGVAAAIQSLTRFETNGDALLALQNLSVIVPK</sequence>
<protein>
    <recommendedName>
        <fullName evidence="4">Lipoprotein</fullName>
    </recommendedName>
</protein>
<evidence type="ECO:0000256" key="1">
    <source>
        <dbReference type="SAM" id="SignalP"/>
    </source>
</evidence>
<gene>
    <name evidence="2" type="ORF">FNU79_16835</name>
</gene>
<dbReference type="EMBL" id="VKDB01000031">
    <property type="protein sequence ID" value="TSA80316.1"/>
    <property type="molecule type" value="Genomic_DNA"/>
</dbReference>
<feature type="chain" id="PRO_5021856621" description="Lipoprotein" evidence="1">
    <location>
        <begin position="18"/>
        <end position="275"/>
    </location>
</feature>
<proteinExistence type="predicted"/>
<name>A0A553UJE1_9DEIO</name>
<feature type="signal peptide" evidence="1">
    <location>
        <begin position="1"/>
        <end position="17"/>
    </location>
</feature>
<evidence type="ECO:0008006" key="4">
    <source>
        <dbReference type="Google" id="ProtNLM"/>
    </source>
</evidence>
<dbReference type="PROSITE" id="PS51257">
    <property type="entry name" value="PROKAR_LIPOPROTEIN"/>
    <property type="match status" value="1"/>
</dbReference>
<dbReference type="Proteomes" id="UP000316092">
    <property type="component" value="Unassembled WGS sequence"/>
</dbReference>
<dbReference type="RefSeq" id="WP_143721959.1">
    <property type="nucleotide sequence ID" value="NZ_VKDB01000031.1"/>
</dbReference>
<organism evidence="2 3">
    <name type="scientific">Deinococcus detaillensis</name>
    <dbReference type="NCBI Taxonomy" id="2592048"/>
    <lineage>
        <taxon>Bacteria</taxon>
        <taxon>Thermotogati</taxon>
        <taxon>Deinococcota</taxon>
        <taxon>Deinococci</taxon>
        <taxon>Deinococcales</taxon>
        <taxon>Deinococcaceae</taxon>
        <taxon>Deinococcus</taxon>
    </lineage>
</organism>
<accession>A0A553UJE1</accession>